<comment type="subcellular location">
    <subcellularLocation>
        <location evidence="1">Golgi apparatus</location>
    </subcellularLocation>
</comment>
<reference evidence="5" key="1">
    <citation type="submission" date="2023-10" db="EMBL/GenBank/DDBJ databases">
        <authorList>
            <person name="Domelevo Entfellner J.-B."/>
        </authorList>
    </citation>
    <scope>NUCLEOTIDE SEQUENCE</scope>
</reference>
<dbReference type="InterPro" id="IPR058563">
    <property type="entry name" value="Trs120_TRAPPC9_N"/>
</dbReference>
<gene>
    <name evidence="5" type="ORF">AYBTSS11_LOCUS24056</name>
</gene>
<evidence type="ECO:0000259" key="4">
    <source>
        <dbReference type="Pfam" id="PF26251"/>
    </source>
</evidence>
<evidence type="ECO:0000313" key="6">
    <source>
        <dbReference type="Proteomes" id="UP001189624"/>
    </source>
</evidence>
<evidence type="ECO:0000256" key="1">
    <source>
        <dbReference type="ARBA" id="ARBA00004555"/>
    </source>
</evidence>
<dbReference type="Gramene" id="rna-AYBTSS11_LOCUS24056">
    <property type="protein sequence ID" value="CAJ1972044.1"/>
    <property type="gene ID" value="gene-AYBTSS11_LOCUS24056"/>
</dbReference>
<dbReference type="PANTHER" id="PTHR21512">
    <property type="entry name" value="TRAFFICKING PROTEIN PARTICLE COMPLEX SUBUNIT 9"/>
    <property type="match status" value="1"/>
</dbReference>
<organism evidence="5 6">
    <name type="scientific">Sphenostylis stenocarpa</name>
    <dbReference type="NCBI Taxonomy" id="92480"/>
    <lineage>
        <taxon>Eukaryota</taxon>
        <taxon>Viridiplantae</taxon>
        <taxon>Streptophyta</taxon>
        <taxon>Embryophyta</taxon>
        <taxon>Tracheophyta</taxon>
        <taxon>Spermatophyta</taxon>
        <taxon>Magnoliopsida</taxon>
        <taxon>eudicotyledons</taxon>
        <taxon>Gunneridae</taxon>
        <taxon>Pentapetalae</taxon>
        <taxon>rosids</taxon>
        <taxon>fabids</taxon>
        <taxon>Fabales</taxon>
        <taxon>Fabaceae</taxon>
        <taxon>Papilionoideae</taxon>
        <taxon>50 kb inversion clade</taxon>
        <taxon>NPAAA clade</taxon>
        <taxon>indigoferoid/millettioid clade</taxon>
        <taxon>Phaseoleae</taxon>
        <taxon>Sphenostylis</taxon>
    </lineage>
</organism>
<sequence length="543" mass="59527">MEPEVSIEGSAMIQVAVVPIGTVPSNVMRDYYSMLLPLHTIPLSAISSFYTEHQKSPFAVQPWDSGSLRFKFVLGGAPPSPWEDFQSHRKTLAVIGVVHCPSSLDLDAAVDFFAISCKSFPSSLVDRCFAFCPNDSQLEDGSKKGGNLRLFPPADRPTLEFHLNTMIQEIAASLLMEFEKWVLQAESSGTILKTPLDSQASLSSEEVIKAKKRRLGRAQKTIGDYCLLAGSPVDANAHYSTALELARLTGDYFWYAGALEGSVCALLTVADLMNLKVKLGATIVSGATMIDRMGQKDSTLEDEVRYRYNSVILNYKKSQDNAQRVSPLTFELEATLKLARFLCRRELAKEVVELLTTAADGAKSLIDASDRLILYIEIARLYGTLGYHRKAAFFSRQVAQLYLQQENRLAAISAMQVLAMTTKAYHVQSRSSISSQALHSKGIVSNNADGGKTNHQSAVSLFESQWSTLQMVVLREILLSAMRAGDPLTAWSAAARLLRSYYPLITPAGQHGLANALSNSADRLPPGTRCADPALPFVRYLLG</sequence>
<dbReference type="InterPro" id="IPR013935">
    <property type="entry name" value="Trs120_TRAPPC9"/>
</dbReference>
<dbReference type="EMBL" id="OY731405">
    <property type="protein sequence ID" value="CAJ1972044.1"/>
    <property type="molecule type" value="Genomic_DNA"/>
</dbReference>
<keyword evidence="6" id="KW-1185">Reference proteome</keyword>
<protein>
    <submittedName>
        <fullName evidence="5">Uncharacterized protein</fullName>
    </submittedName>
</protein>
<evidence type="ECO:0000256" key="2">
    <source>
        <dbReference type="ARBA" id="ARBA00023034"/>
    </source>
</evidence>
<dbReference type="Pfam" id="PF08626">
    <property type="entry name" value="TRAPPC9-Trs120"/>
    <property type="match status" value="2"/>
</dbReference>
<dbReference type="Pfam" id="PF26251">
    <property type="entry name" value="TPR_TRAPPC9-Trs120"/>
    <property type="match status" value="1"/>
</dbReference>
<proteinExistence type="predicted"/>
<dbReference type="GO" id="GO:0005802">
    <property type="term" value="C:trans-Golgi network"/>
    <property type="evidence" value="ECO:0007669"/>
    <property type="project" value="TreeGrafter"/>
</dbReference>
<evidence type="ECO:0000313" key="5">
    <source>
        <dbReference type="EMBL" id="CAJ1972044.1"/>
    </source>
</evidence>
<accession>A0AA86TDU8</accession>
<feature type="domain" description="Trs120/TRAPPC9 N-terminal" evidence="3">
    <location>
        <begin position="9"/>
        <end position="196"/>
    </location>
</feature>
<evidence type="ECO:0000259" key="3">
    <source>
        <dbReference type="Pfam" id="PF08626"/>
    </source>
</evidence>
<name>A0AA86TDU8_9FABA</name>
<dbReference type="AlphaFoldDB" id="A0AA86TDU8"/>
<dbReference type="PANTHER" id="PTHR21512:SF5">
    <property type="entry name" value="TRAFFICKING PROTEIN PARTICLE COMPLEX SUBUNIT 9"/>
    <property type="match status" value="1"/>
</dbReference>
<feature type="domain" description="Trs120/TRAPPC9 N-terminal" evidence="3">
    <location>
        <begin position="201"/>
        <end position="268"/>
    </location>
</feature>
<dbReference type="Proteomes" id="UP001189624">
    <property type="component" value="Chromosome 8"/>
</dbReference>
<keyword evidence="2" id="KW-0333">Golgi apparatus</keyword>
<feature type="domain" description="Trs120/TRAPPC9 TPR region" evidence="4">
    <location>
        <begin position="350"/>
        <end position="519"/>
    </location>
</feature>
<dbReference type="InterPro" id="IPR058564">
    <property type="entry name" value="TPR_TRAPPC9_Trs120"/>
</dbReference>